<keyword evidence="1" id="KW-0732">Signal</keyword>
<reference evidence="2 3" key="1">
    <citation type="submission" date="2019-03" db="EMBL/GenBank/DDBJ databases">
        <title>Genomic Encyclopedia of Type Strains, Phase III (KMG-III): the genomes of soil and plant-associated and newly described type strains.</title>
        <authorList>
            <person name="Whitman W."/>
        </authorList>
    </citation>
    <scope>NUCLEOTIDE SEQUENCE [LARGE SCALE GENOMIC DNA]</scope>
    <source>
        <strain evidence="2 3">CGMCC 1.12801</strain>
    </source>
</reference>
<comment type="caution">
    <text evidence="2">The sequence shown here is derived from an EMBL/GenBank/DDBJ whole genome shotgun (WGS) entry which is preliminary data.</text>
</comment>
<evidence type="ECO:0000313" key="3">
    <source>
        <dbReference type="Proteomes" id="UP000294752"/>
    </source>
</evidence>
<evidence type="ECO:0008006" key="4">
    <source>
        <dbReference type="Google" id="ProtNLM"/>
    </source>
</evidence>
<dbReference type="EMBL" id="SNZV01000004">
    <property type="protein sequence ID" value="TDS13765.1"/>
    <property type="molecule type" value="Genomic_DNA"/>
</dbReference>
<dbReference type="RefSeq" id="WP_133640088.1">
    <property type="nucleotide sequence ID" value="NZ_SNZV01000004.1"/>
</dbReference>
<dbReference type="PROSITE" id="PS51257">
    <property type="entry name" value="PROKAR_LIPOPROTEIN"/>
    <property type="match status" value="1"/>
</dbReference>
<keyword evidence="3" id="KW-1185">Reference proteome</keyword>
<gene>
    <name evidence="2" type="ORF">B0I21_10491</name>
</gene>
<dbReference type="AlphaFoldDB" id="A0A4R7D2E4"/>
<feature type="chain" id="PRO_5020605623" description="Fimbrillin-like protein" evidence="1">
    <location>
        <begin position="22"/>
        <end position="580"/>
    </location>
</feature>
<proteinExistence type="predicted"/>
<dbReference type="Proteomes" id="UP000294752">
    <property type="component" value="Unassembled WGS sequence"/>
</dbReference>
<evidence type="ECO:0000313" key="2">
    <source>
        <dbReference type="EMBL" id="TDS13765.1"/>
    </source>
</evidence>
<dbReference type="OrthoDB" id="698753at2"/>
<protein>
    <recommendedName>
        <fullName evidence="4">Fimbrillin-like protein</fullName>
    </recommendedName>
</protein>
<accession>A0A4R7D2E4</accession>
<sequence>MITRNAPTCFKLMLCIGLACTLLFSCSKERSNETNQDASLSVSVSGLEDYVMEDTQISLQAASEPRSATIPNSSTNNLLGIKKIASDDGKEHEIQFLNDFDVDFEIVKTHPASATPKEAPLSNHAPRLSAKRSLMARQVLGSGVRYRLLIYRANETTPIVNVEATGSTFPAVAIASGFSYRWVALSTNETTSAPTVANNVVSGAQIANKDFLYASGSFFSQFGQNYLNIVFKRYTSQIQLTVDSRGMFGNIAANSNISFVINGGGTLSETADFNVQDSSFSNFQPVALSSNNMSNTDPALRVGTIYTVRPRAVAAGSLQLRLNPLRLTLDDGSTRTFADNTLSFGSAFSPVRGSSYAISARLIESGVRVGSSNIRWARSNLTYRASAAAGFRYRFRPHPVNYIFDPNVDLWNFGTSMPNIPFDAVEACNQVYPAGTWKYPTTGDLSALGNPATIEGYTPVGTGGSGIVVNWNRSPTQPANSAYPGMDQLRLTFHGYRMTNGTLTQQPTVTGTQLSGQGHYFSSLYNQPTRTVSYLRMIYSGPNLVGPTNSMTGYSQSVVPIGQTPITEGRNIRCVRVVNP</sequence>
<evidence type="ECO:0000256" key="1">
    <source>
        <dbReference type="SAM" id="SignalP"/>
    </source>
</evidence>
<name>A0A4R7D2E4_9SPHI</name>
<organism evidence="2 3">
    <name type="scientific">Sphingobacterium paludis</name>
    <dbReference type="NCBI Taxonomy" id="1476465"/>
    <lineage>
        <taxon>Bacteria</taxon>
        <taxon>Pseudomonadati</taxon>
        <taxon>Bacteroidota</taxon>
        <taxon>Sphingobacteriia</taxon>
        <taxon>Sphingobacteriales</taxon>
        <taxon>Sphingobacteriaceae</taxon>
        <taxon>Sphingobacterium</taxon>
    </lineage>
</organism>
<feature type="signal peptide" evidence="1">
    <location>
        <begin position="1"/>
        <end position="21"/>
    </location>
</feature>